<protein>
    <submittedName>
        <fullName evidence="1">Uncharacterized protein</fullName>
    </submittedName>
</protein>
<sequence length="114" mass="12498">MNRDAIRRCHRCGPHGVIGTDEIAACPPTVLERTGWRVRTHSRRRHNVDPRIAVRACVRAVYPLDARAVCAHDPGSMATTHGRRVGCIDTQGWPQTISGHHQDGPGQAYSFPGG</sequence>
<keyword evidence="2" id="KW-1185">Reference proteome</keyword>
<comment type="caution">
    <text evidence="1">The sequence shown here is derived from an EMBL/GenBank/DDBJ whole genome shotgun (WGS) entry which is preliminary data.</text>
</comment>
<proteinExistence type="predicted"/>
<reference evidence="1 2" key="1">
    <citation type="journal article" date="2020" name="J. Phycol.">
        <title>Comparative genome analysis reveals Cyanidiococcus gen. nov., a new extremophilic red algal genus sister to Cyanidioschyzon (Cyanidioschyzonaceae, Rhodophyta).</title>
        <authorList>
            <person name="Liu S.-L."/>
            <person name="Chiang Y.-R."/>
            <person name="Yoon H.S."/>
            <person name="Fu H.-Y."/>
        </authorList>
    </citation>
    <scope>NUCLEOTIDE SEQUENCE [LARGE SCALE GENOMIC DNA]</scope>
    <source>
        <strain evidence="1 2">THAL066</strain>
    </source>
</reference>
<gene>
    <name evidence="1" type="ORF">F1559_005184</name>
</gene>
<accession>A0A7J7IPX1</accession>
<dbReference type="AlphaFoldDB" id="A0A7J7IPX1"/>
<evidence type="ECO:0000313" key="2">
    <source>
        <dbReference type="Proteomes" id="UP000530660"/>
    </source>
</evidence>
<dbReference type="EMBL" id="VWRR01000003">
    <property type="protein sequence ID" value="KAF6004587.1"/>
    <property type="molecule type" value="Genomic_DNA"/>
</dbReference>
<dbReference type="Proteomes" id="UP000530660">
    <property type="component" value="Unassembled WGS sequence"/>
</dbReference>
<name>A0A7J7IPX1_9RHOD</name>
<evidence type="ECO:0000313" key="1">
    <source>
        <dbReference type="EMBL" id="KAF6004587.1"/>
    </source>
</evidence>
<organism evidence="1 2">
    <name type="scientific">Cyanidiococcus yangmingshanensis</name>
    <dbReference type="NCBI Taxonomy" id="2690220"/>
    <lineage>
        <taxon>Eukaryota</taxon>
        <taxon>Rhodophyta</taxon>
        <taxon>Bangiophyceae</taxon>
        <taxon>Cyanidiales</taxon>
        <taxon>Cyanidiaceae</taxon>
        <taxon>Cyanidiococcus</taxon>
    </lineage>
</organism>